<sequence>MEELLWILLLVVLASAFWHQRRQAELAWQYLRRYCQQHQLQLLSVARSHRQLAHRPLRLLTCYQFEFSSDGESHYLGTLTMQGLKIAGVELPPHRLPSEG</sequence>
<comment type="caution">
    <text evidence="1">The sequence shown here is derived from an EMBL/GenBank/DDBJ whole genome shotgun (WGS) entry which is preliminary data.</text>
</comment>
<dbReference type="Proteomes" id="UP001630969">
    <property type="component" value="Unassembled WGS sequence"/>
</dbReference>
<name>A0ABW9GP21_9GAMM</name>
<dbReference type="Pfam" id="PF11743">
    <property type="entry name" value="DUF3301"/>
    <property type="match status" value="1"/>
</dbReference>
<keyword evidence="2" id="KW-1185">Reference proteome</keyword>
<proteinExistence type="predicted"/>
<evidence type="ECO:0000313" key="1">
    <source>
        <dbReference type="EMBL" id="MFM4892907.1"/>
    </source>
</evidence>
<reference evidence="1 2" key="1">
    <citation type="submission" date="2024-09" db="EMBL/GenBank/DDBJ databases">
        <title>Aeromonas strains Genome sequencing and assembly.</title>
        <authorList>
            <person name="Hu X."/>
            <person name="Tang B."/>
        </authorList>
    </citation>
    <scope>NUCLEOTIDE SEQUENCE [LARGE SCALE GENOMIC DNA]</scope>
    <source>
        <strain evidence="1 2">NB23SCDHY001</strain>
    </source>
</reference>
<protein>
    <submittedName>
        <fullName evidence="1">DUF3301 domain-containing protein</fullName>
    </submittedName>
</protein>
<gene>
    <name evidence="1" type="ORF">ACEUDJ_08550</name>
</gene>
<dbReference type="RefSeq" id="WP_041993332.1">
    <property type="nucleotide sequence ID" value="NZ_CDBT01000008.1"/>
</dbReference>
<dbReference type="EMBL" id="JBGXBU010000002">
    <property type="protein sequence ID" value="MFM4892907.1"/>
    <property type="molecule type" value="Genomic_DNA"/>
</dbReference>
<organism evidence="1 2">
    <name type="scientific">Aeromonas bivalvium</name>
    <dbReference type="NCBI Taxonomy" id="440079"/>
    <lineage>
        <taxon>Bacteria</taxon>
        <taxon>Pseudomonadati</taxon>
        <taxon>Pseudomonadota</taxon>
        <taxon>Gammaproteobacteria</taxon>
        <taxon>Aeromonadales</taxon>
        <taxon>Aeromonadaceae</taxon>
        <taxon>Aeromonas</taxon>
    </lineage>
</organism>
<evidence type="ECO:0000313" key="2">
    <source>
        <dbReference type="Proteomes" id="UP001630969"/>
    </source>
</evidence>
<dbReference type="InterPro" id="IPR021732">
    <property type="entry name" value="DUF3301"/>
</dbReference>
<accession>A0ABW9GP21</accession>
<dbReference type="GeneID" id="97220143"/>